<dbReference type="GO" id="GO:0005886">
    <property type="term" value="C:plasma membrane"/>
    <property type="evidence" value="ECO:0007669"/>
    <property type="project" value="TreeGrafter"/>
</dbReference>
<dbReference type="InterPro" id="IPR001482">
    <property type="entry name" value="T2SS/T4SS_dom"/>
</dbReference>
<dbReference type="Gene3D" id="3.30.450.90">
    <property type="match status" value="1"/>
</dbReference>
<dbReference type="CDD" id="cd01129">
    <property type="entry name" value="PulE-GspE-like"/>
    <property type="match status" value="1"/>
</dbReference>
<evidence type="ECO:0000256" key="1">
    <source>
        <dbReference type="ARBA" id="ARBA00006611"/>
    </source>
</evidence>
<dbReference type="GO" id="GO:0005524">
    <property type="term" value="F:ATP binding"/>
    <property type="evidence" value="ECO:0007669"/>
    <property type="project" value="UniProtKB-KW"/>
</dbReference>
<dbReference type="EMBL" id="DRHL01000076">
    <property type="protein sequence ID" value="HEB13613.1"/>
    <property type="molecule type" value="Genomic_DNA"/>
</dbReference>
<organism evidence="5">
    <name type="scientific">candidate division CPR3 bacterium</name>
    <dbReference type="NCBI Taxonomy" id="2268181"/>
    <lineage>
        <taxon>Bacteria</taxon>
        <taxon>Bacteria division CPR3</taxon>
    </lineage>
</organism>
<protein>
    <submittedName>
        <fullName evidence="5">Type II/IV secretion system protein</fullName>
    </submittedName>
</protein>
<dbReference type="Proteomes" id="UP000885695">
    <property type="component" value="Unassembled WGS sequence"/>
</dbReference>
<sequence length="438" mass="47956">MSDIKRTKLTGEVKISEAEFKKIASQVKISSDVAVVLKEYLTDKDTTKAVGFLLISAILLDASDIHTEPGEEQVRIRFRIDGILRDIAVIEPPAYETLLSRIKLLSGLKLNVSNRPQDGRFSVETKTPMEIRTSSLPSEHGETIVLRILNPGSLITLKDLGLRDNLLKLFKKEIKSPNGMIVVTGPTGSGKTTTLYAFLQEIQRPEIKVITIEDPIEYHVKGISQTQVQSDKGYDFATGLKAIVRQDPDVILVGEMRDLETVEIALQAALTGHLVFSTLHTNDAAGTITRLMSLGAKAANIAPAINLAIAQRLIRKVCKKSVGKRNASAEELKEIKEALKALPIKERPKIGSSLSVPVAKGCKECNDTGYKGRAGLFEAIAIDNELSELILESPSTIAVQRMAEKKGMIPIRTDGLLRIIEGITTFEELNRVTEKESG</sequence>
<dbReference type="PANTHER" id="PTHR30258:SF1">
    <property type="entry name" value="PROTEIN TRANSPORT PROTEIN HOFB HOMOLOG"/>
    <property type="match status" value="1"/>
</dbReference>
<reference evidence="5" key="1">
    <citation type="journal article" date="2020" name="mSystems">
        <title>Genome- and Community-Level Interaction Insights into Carbon Utilization and Element Cycling Functions of Hydrothermarchaeota in Hydrothermal Sediment.</title>
        <authorList>
            <person name="Zhou Z."/>
            <person name="Liu Y."/>
            <person name="Xu W."/>
            <person name="Pan J."/>
            <person name="Luo Z.H."/>
            <person name="Li M."/>
        </authorList>
    </citation>
    <scope>NUCLEOTIDE SEQUENCE [LARGE SCALE GENOMIC DNA]</scope>
    <source>
        <strain evidence="5">HyVt-369</strain>
    </source>
</reference>
<evidence type="ECO:0000259" key="4">
    <source>
        <dbReference type="PROSITE" id="PS00662"/>
    </source>
</evidence>
<dbReference type="PANTHER" id="PTHR30258">
    <property type="entry name" value="TYPE II SECRETION SYSTEM PROTEIN GSPE-RELATED"/>
    <property type="match status" value="1"/>
</dbReference>
<proteinExistence type="inferred from homology"/>
<comment type="similarity">
    <text evidence="1">Belongs to the GSP E family.</text>
</comment>
<keyword evidence="3" id="KW-0067">ATP-binding</keyword>
<dbReference type="Pfam" id="PF00437">
    <property type="entry name" value="T2SSE"/>
    <property type="match status" value="1"/>
</dbReference>
<dbReference type="InterPro" id="IPR003593">
    <property type="entry name" value="AAA+_ATPase"/>
</dbReference>
<dbReference type="GO" id="GO:0016887">
    <property type="term" value="F:ATP hydrolysis activity"/>
    <property type="evidence" value="ECO:0007669"/>
    <property type="project" value="TreeGrafter"/>
</dbReference>
<keyword evidence="2" id="KW-0547">Nucleotide-binding</keyword>
<dbReference type="PROSITE" id="PS00662">
    <property type="entry name" value="T2SP_E"/>
    <property type="match status" value="1"/>
</dbReference>
<dbReference type="SUPFAM" id="SSF52540">
    <property type="entry name" value="P-loop containing nucleoside triphosphate hydrolases"/>
    <property type="match status" value="1"/>
</dbReference>
<gene>
    <name evidence="5" type="ORF">ENI13_01385</name>
</gene>
<dbReference type="InterPro" id="IPR027417">
    <property type="entry name" value="P-loop_NTPase"/>
</dbReference>
<comment type="caution">
    <text evidence="5">The sequence shown here is derived from an EMBL/GenBank/DDBJ whole genome shotgun (WGS) entry which is preliminary data.</text>
</comment>
<feature type="domain" description="Bacterial type II secretion system protein E" evidence="4">
    <location>
        <begin position="244"/>
        <end position="258"/>
    </location>
</feature>
<dbReference type="Gene3D" id="3.40.50.300">
    <property type="entry name" value="P-loop containing nucleotide triphosphate hydrolases"/>
    <property type="match status" value="1"/>
</dbReference>
<dbReference type="SMART" id="SM00382">
    <property type="entry name" value="AAA"/>
    <property type="match status" value="1"/>
</dbReference>
<evidence type="ECO:0000256" key="2">
    <source>
        <dbReference type="ARBA" id="ARBA00022741"/>
    </source>
</evidence>
<dbReference type="AlphaFoldDB" id="A0A7C1S9C2"/>
<evidence type="ECO:0000313" key="5">
    <source>
        <dbReference type="EMBL" id="HEB13613.1"/>
    </source>
</evidence>
<evidence type="ECO:0000256" key="3">
    <source>
        <dbReference type="ARBA" id="ARBA00022840"/>
    </source>
</evidence>
<name>A0A7C1S9C2_UNCC3</name>
<accession>A0A7C1S9C2</accession>